<evidence type="ECO:0000313" key="2">
    <source>
        <dbReference type="EMBL" id="GAA0924272.1"/>
    </source>
</evidence>
<comment type="caution">
    <text evidence="2">The sequence shown here is derived from an EMBL/GenBank/DDBJ whole genome shotgun (WGS) entry which is preliminary data.</text>
</comment>
<dbReference type="PANTHER" id="PTHR12147">
    <property type="entry name" value="METALLOPEPTIDASE M28 FAMILY MEMBER"/>
    <property type="match status" value="1"/>
</dbReference>
<dbReference type="InterPro" id="IPR006311">
    <property type="entry name" value="TAT_signal"/>
</dbReference>
<dbReference type="InterPro" id="IPR045175">
    <property type="entry name" value="M28_fam"/>
</dbReference>
<dbReference type="Pfam" id="PF04389">
    <property type="entry name" value="Peptidase_M28"/>
    <property type="match status" value="1"/>
</dbReference>
<keyword evidence="3" id="KW-1185">Reference proteome</keyword>
<sequence length="461" mass="48454">MTESTGMSRRGLLGAVAGVAAAATAVPAWGVDDQRPGAVRPPTLDRDDRHVVNRLSSERALRHLEVLSEEIGPRIGGTASEKRAADYLAGQLRSYGYQTSYEPFPVADKFLAQIGDPRGVLPDDICWQAGAAPGGKLDVTVTGPARDVGPATAPVWPADVAGAVVLADDTAAARPAFVAEAAARGAVAVVLLPADQVFPRRASAFSPAGLTGAALPVVGVAQVQKRLLREALAVVASLPLTISTAAHRGLISNNVIGERVGNGANSPIVMVSGHYDSVIGAPGANDDGSGTALTLEIARVLSKYPTEATLRFAFWGSEEQGILGSRYHVKQLAQDQRDRYRAVFQNDMVATSWDPAIVYWLLSFDGLANAATTAVRASAERLGYDPQLVGPVLRGSSDHQSFQEAGIAAANFSWRGELTPASLEPPYHSPEDTIAKNVSLERLQVSMELIGTAAYALARQP</sequence>
<dbReference type="EMBL" id="BAAAHK010000001">
    <property type="protein sequence ID" value="GAA0924272.1"/>
    <property type="molecule type" value="Genomic_DNA"/>
</dbReference>
<evidence type="ECO:0000313" key="3">
    <source>
        <dbReference type="Proteomes" id="UP001500542"/>
    </source>
</evidence>
<gene>
    <name evidence="2" type="ORF">GCM10009554_02920</name>
</gene>
<dbReference type="Gene3D" id="3.50.30.30">
    <property type="match status" value="1"/>
</dbReference>
<protein>
    <submittedName>
        <fullName evidence="2">M28 family metallopeptidase</fullName>
    </submittedName>
</protein>
<evidence type="ECO:0000259" key="1">
    <source>
        <dbReference type="Pfam" id="PF04389"/>
    </source>
</evidence>
<dbReference type="Proteomes" id="UP001500542">
    <property type="component" value="Unassembled WGS sequence"/>
</dbReference>
<dbReference type="RefSeq" id="WP_343963907.1">
    <property type="nucleotide sequence ID" value="NZ_BAAAHK010000001.1"/>
</dbReference>
<dbReference type="PROSITE" id="PS51318">
    <property type="entry name" value="TAT"/>
    <property type="match status" value="1"/>
</dbReference>
<name>A0ABN1P9D4_9ACTN</name>
<organism evidence="2 3">
    <name type="scientific">Kribbella koreensis</name>
    <dbReference type="NCBI Taxonomy" id="57909"/>
    <lineage>
        <taxon>Bacteria</taxon>
        <taxon>Bacillati</taxon>
        <taxon>Actinomycetota</taxon>
        <taxon>Actinomycetes</taxon>
        <taxon>Propionibacteriales</taxon>
        <taxon>Kribbellaceae</taxon>
        <taxon>Kribbella</taxon>
    </lineage>
</organism>
<dbReference type="InterPro" id="IPR007484">
    <property type="entry name" value="Peptidase_M28"/>
</dbReference>
<dbReference type="SUPFAM" id="SSF53187">
    <property type="entry name" value="Zn-dependent exopeptidases"/>
    <property type="match status" value="1"/>
</dbReference>
<proteinExistence type="predicted"/>
<accession>A0ABN1P9D4</accession>
<dbReference type="Gene3D" id="3.40.630.10">
    <property type="entry name" value="Zn peptidases"/>
    <property type="match status" value="1"/>
</dbReference>
<reference evidence="2 3" key="1">
    <citation type="journal article" date="2019" name="Int. J. Syst. Evol. Microbiol.">
        <title>The Global Catalogue of Microorganisms (GCM) 10K type strain sequencing project: providing services to taxonomists for standard genome sequencing and annotation.</title>
        <authorList>
            <consortium name="The Broad Institute Genomics Platform"/>
            <consortium name="The Broad Institute Genome Sequencing Center for Infectious Disease"/>
            <person name="Wu L."/>
            <person name="Ma J."/>
        </authorList>
    </citation>
    <scope>NUCLEOTIDE SEQUENCE [LARGE SCALE GENOMIC DNA]</scope>
    <source>
        <strain evidence="2 3">JCM 10977</strain>
    </source>
</reference>
<dbReference type="PANTHER" id="PTHR12147:SF26">
    <property type="entry name" value="PEPTIDASE M28 DOMAIN-CONTAINING PROTEIN"/>
    <property type="match status" value="1"/>
</dbReference>
<feature type="domain" description="Peptidase M28" evidence="1">
    <location>
        <begin position="254"/>
        <end position="450"/>
    </location>
</feature>